<feature type="non-terminal residue" evidence="2">
    <location>
        <position position="289"/>
    </location>
</feature>
<gene>
    <name evidence="2" type="ORF">Agub_g2824</name>
</gene>
<feature type="non-terminal residue" evidence="2">
    <location>
        <position position="1"/>
    </location>
</feature>
<dbReference type="Proteomes" id="UP001054857">
    <property type="component" value="Unassembled WGS sequence"/>
</dbReference>
<feature type="compositionally biased region" description="Acidic residues" evidence="1">
    <location>
        <begin position="246"/>
        <end position="257"/>
    </location>
</feature>
<dbReference type="EMBL" id="BMAR01000002">
    <property type="protein sequence ID" value="GFR42037.1"/>
    <property type="molecule type" value="Genomic_DNA"/>
</dbReference>
<reference evidence="2 3" key="1">
    <citation type="journal article" date="2021" name="Sci. Rep.">
        <title>Genome sequencing of the multicellular alga Astrephomene provides insights into convergent evolution of germ-soma differentiation.</title>
        <authorList>
            <person name="Yamashita S."/>
            <person name="Yamamoto K."/>
            <person name="Matsuzaki R."/>
            <person name="Suzuki S."/>
            <person name="Yamaguchi H."/>
            <person name="Hirooka S."/>
            <person name="Minakuchi Y."/>
            <person name="Miyagishima S."/>
            <person name="Kawachi M."/>
            <person name="Toyoda A."/>
            <person name="Nozaki H."/>
        </authorList>
    </citation>
    <scope>NUCLEOTIDE SEQUENCE [LARGE SCALE GENOMIC DNA]</scope>
    <source>
        <strain evidence="2 3">NIES-4017</strain>
    </source>
</reference>
<feature type="compositionally biased region" description="Low complexity" evidence="1">
    <location>
        <begin position="136"/>
        <end position="157"/>
    </location>
</feature>
<feature type="compositionally biased region" description="Acidic residues" evidence="1">
    <location>
        <begin position="158"/>
        <end position="169"/>
    </location>
</feature>
<feature type="region of interest" description="Disordered" evidence="1">
    <location>
        <begin position="65"/>
        <end position="257"/>
    </location>
</feature>
<sequence length="289" mass="30785">RRAQDLAAELRADMARAAVEAEAKLQAEKLAGAERVKEMTQQRNECKREVLELEYKLHEAQRRLRELQASSAAASSTPPPAASLHTPVPAHLASGPLRQQQHHQQGQQQQRLPTAPQPANNRQPLGSSHLPRHMQPQKQQQQPQPQKVGSYAAAAGAEEQEEEEEEEDMLGTLEALAAECQEGEGEDELEEERGGDMQGRGTMAVDGDGGGGGLDLPPGKRRRHDGDGGEPGGADGGDSQMYGSNADDEDCVMYDDGDPVPVLPRAFTGIFSRPGGAMAAAPPTAAATG</sequence>
<organism evidence="2 3">
    <name type="scientific">Astrephomene gubernaculifera</name>
    <dbReference type="NCBI Taxonomy" id="47775"/>
    <lineage>
        <taxon>Eukaryota</taxon>
        <taxon>Viridiplantae</taxon>
        <taxon>Chlorophyta</taxon>
        <taxon>core chlorophytes</taxon>
        <taxon>Chlorophyceae</taxon>
        <taxon>CS clade</taxon>
        <taxon>Chlamydomonadales</taxon>
        <taxon>Astrephomenaceae</taxon>
        <taxon>Astrephomene</taxon>
    </lineage>
</organism>
<evidence type="ECO:0000313" key="3">
    <source>
        <dbReference type="Proteomes" id="UP001054857"/>
    </source>
</evidence>
<feature type="compositionally biased region" description="Polar residues" evidence="1">
    <location>
        <begin position="117"/>
        <end position="126"/>
    </location>
</feature>
<evidence type="ECO:0000313" key="2">
    <source>
        <dbReference type="EMBL" id="GFR42037.1"/>
    </source>
</evidence>
<feature type="compositionally biased region" description="Low complexity" evidence="1">
    <location>
        <begin position="95"/>
        <end position="113"/>
    </location>
</feature>
<keyword evidence="3" id="KW-1185">Reference proteome</keyword>
<dbReference type="AlphaFoldDB" id="A0AAD3HIF3"/>
<feature type="compositionally biased region" description="Acidic residues" evidence="1">
    <location>
        <begin position="181"/>
        <end position="193"/>
    </location>
</feature>
<comment type="caution">
    <text evidence="2">The sequence shown here is derived from an EMBL/GenBank/DDBJ whole genome shotgun (WGS) entry which is preliminary data.</text>
</comment>
<proteinExistence type="predicted"/>
<evidence type="ECO:0000256" key="1">
    <source>
        <dbReference type="SAM" id="MobiDB-lite"/>
    </source>
</evidence>
<name>A0AAD3HIF3_9CHLO</name>
<protein>
    <submittedName>
        <fullName evidence="2">Uncharacterized protein</fullName>
    </submittedName>
</protein>
<accession>A0AAD3HIF3</accession>